<dbReference type="AlphaFoldDB" id="J9FHP4"/>
<gene>
    <name evidence="1" type="ORF">EVA_17941</name>
</gene>
<name>J9FHP4_9ZZZZ</name>
<organism evidence="1">
    <name type="scientific">gut metagenome</name>
    <dbReference type="NCBI Taxonomy" id="749906"/>
    <lineage>
        <taxon>unclassified sequences</taxon>
        <taxon>metagenomes</taxon>
        <taxon>organismal metagenomes</taxon>
    </lineage>
</organism>
<sequence length="67" mass="7410">MEYDDVLNSTNYKQAKVSDAMSLSVTITPLQGWDIIAEIKGRLNVENNNFSMGYPKMTLPGGKIVTT</sequence>
<comment type="caution">
    <text evidence="1">The sequence shown here is derived from an EMBL/GenBank/DDBJ whole genome shotgun (WGS) entry which is preliminary data.</text>
</comment>
<reference evidence="1" key="1">
    <citation type="journal article" date="2012" name="PLoS ONE">
        <title>Gene sets for utilization of primary and secondary nutrition supplies in the distal gut of endangered iberian lynx.</title>
        <authorList>
            <person name="Alcaide M."/>
            <person name="Messina E."/>
            <person name="Richter M."/>
            <person name="Bargiela R."/>
            <person name="Peplies J."/>
            <person name="Huws S.A."/>
            <person name="Newbold C.J."/>
            <person name="Golyshin P.N."/>
            <person name="Simon M.A."/>
            <person name="Lopez G."/>
            <person name="Yakimov M.M."/>
            <person name="Ferrer M."/>
        </authorList>
    </citation>
    <scope>NUCLEOTIDE SEQUENCE</scope>
</reference>
<protein>
    <submittedName>
        <fullName evidence="1">Uncharacterized protein</fullName>
    </submittedName>
</protein>
<evidence type="ECO:0000313" key="1">
    <source>
        <dbReference type="EMBL" id="EJW93953.1"/>
    </source>
</evidence>
<proteinExistence type="predicted"/>
<accession>J9FHP4</accession>
<dbReference type="EMBL" id="AMCI01006668">
    <property type="protein sequence ID" value="EJW93953.1"/>
    <property type="molecule type" value="Genomic_DNA"/>
</dbReference>
<feature type="non-terminal residue" evidence="1">
    <location>
        <position position="67"/>
    </location>
</feature>